<dbReference type="Proteomes" id="UP001324533">
    <property type="component" value="Chromosome"/>
</dbReference>
<evidence type="ECO:0000256" key="1">
    <source>
        <dbReference type="SAM" id="MobiDB-lite"/>
    </source>
</evidence>
<organism evidence="2 3">
    <name type="scientific">Microbacterium invictum</name>
    <dbReference type="NCBI Taxonomy" id="515415"/>
    <lineage>
        <taxon>Bacteria</taxon>
        <taxon>Bacillati</taxon>
        <taxon>Actinomycetota</taxon>
        <taxon>Actinomycetes</taxon>
        <taxon>Micrococcales</taxon>
        <taxon>Microbacteriaceae</taxon>
        <taxon>Microbacterium</taxon>
    </lineage>
</organism>
<evidence type="ECO:0000313" key="3">
    <source>
        <dbReference type="Proteomes" id="UP001324533"/>
    </source>
</evidence>
<keyword evidence="3" id="KW-1185">Reference proteome</keyword>
<evidence type="ECO:0000313" key="2">
    <source>
        <dbReference type="EMBL" id="WQB69949.1"/>
    </source>
</evidence>
<sequence length="100" mass="11143">MSDAEEPPLRRRTSPSPATAGEAPDGATAVYRQKKLGALDATPKIIAEYHGMRGWEPVKDQRLDPDTARELLALGVSQVRVRRRFSTVEVTLRRYLGPSR</sequence>
<dbReference type="RefSeq" id="WP_322410077.1">
    <property type="nucleotide sequence ID" value="NZ_CP139779.1"/>
</dbReference>
<name>A0ABZ0V9X2_9MICO</name>
<protein>
    <submittedName>
        <fullName evidence="2">Uncharacterized protein</fullName>
    </submittedName>
</protein>
<accession>A0ABZ0V9X2</accession>
<gene>
    <name evidence="2" type="ORF">T9R20_14800</name>
</gene>
<feature type="region of interest" description="Disordered" evidence="1">
    <location>
        <begin position="1"/>
        <end position="27"/>
    </location>
</feature>
<proteinExistence type="predicted"/>
<reference evidence="2 3" key="1">
    <citation type="submission" date="2023-06" db="EMBL/GenBank/DDBJ databases">
        <title>Rock-solubilizing bacteria, Microbacterium invictum, promotes re-establishment of vegetation in rocky wasteland by accelerating rock bio-weathering and reshaping soil bacterial community.</title>
        <authorList>
            <person name="Liu C."/>
        </authorList>
    </citation>
    <scope>NUCLEOTIDE SEQUENCE [LARGE SCALE GENOMIC DNA]</scope>
    <source>
        <strain evidence="2 3">X-18</strain>
    </source>
</reference>
<dbReference type="EMBL" id="CP139779">
    <property type="protein sequence ID" value="WQB69949.1"/>
    <property type="molecule type" value="Genomic_DNA"/>
</dbReference>